<feature type="domain" description="TTI1 C-terminal TPR" evidence="2">
    <location>
        <begin position="734"/>
        <end position="1004"/>
    </location>
</feature>
<dbReference type="Pfam" id="PF24173">
    <property type="entry name" value="TPR_TTI1_N"/>
    <property type="match status" value="1"/>
</dbReference>
<evidence type="ECO:0000313" key="4">
    <source>
        <dbReference type="RefSeq" id="XP_025829077.1"/>
    </source>
</evidence>
<dbReference type="InterPro" id="IPR052587">
    <property type="entry name" value="TELO2-interacting_protein_1"/>
</dbReference>
<organism evidence="3 4">
    <name type="scientific">Agrilus planipennis</name>
    <name type="common">Emerald ash borer</name>
    <name type="synonym">Agrilus marcopoli</name>
    <dbReference type="NCBI Taxonomy" id="224129"/>
    <lineage>
        <taxon>Eukaryota</taxon>
        <taxon>Metazoa</taxon>
        <taxon>Ecdysozoa</taxon>
        <taxon>Arthropoda</taxon>
        <taxon>Hexapoda</taxon>
        <taxon>Insecta</taxon>
        <taxon>Pterygota</taxon>
        <taxon>Neoptera</taxon>
        <taxon>Endopterygota</taxon>
        <taxon>Coleoptera</taxon>
        <taxon>Polyphaga</taxon>
        <taxon>Elateriformia</taxon>
        <taxon>Buprestoidea</taxon>
        <taxon>Buprestidae</taxon>
        <taxon>Agrilinae</taxon>
        <taxon>Agrilus</taxon>
    </lineage>
</organism>
<keyword evidence="3" id="KW-1185">Reference proteome</keyword>
<feature type="domain" description="TTI1 N-terminal TPR" evidence="1">
    <location>
        <begin position="12"/>
        <end position="367"/>
    </location>
</feature>
<dbReference type="InterPro" id="IPR049362">
    <property type="entry name" value="TTI1_rpt"/>
</dbReference>
<dbReference type="KEGG" id="apln:108737220"/>
<evidence type="ECO:0000259" key="2">
    <source>
        <dbReference type="Pfam" id="PF24181"/>
    </source>
</evidence>
<proteinExistence type="predicted"/>
<dbReference type="Proteomes" id="UP000192223">
    <property type="component" value="Unplaced"/>
</dbReference>
<gene>
    <name evidence="4" type="primary">LOC108737220</name>
</gene>
<accession>A0A7F5R1Q7</accession>
<dbReference type="CTD" id="9675"/>
<dbReference type="InterPro" id="IPR016024">
    <property type="entry name" value="ARM-type_fold"/>
</dbReference>
<sequence length="1031" mass="119346">MDCKEITKLIKVKHISEDIIKTPENVEKIMELNYLLGQIQGKLLQNVHHIIICSFYPIFKKAAENKQNIKQDVNASVVETLTTLFGKIQIEKIEIFLNIYGYLLNEIYDPKVKNCVALVHEEYKLLLVNCITALTRCLTWDVITNLYTKVHAPKLCQIIYVIVEIAKTEHLRKLRISAIKCLMTLARIEDCDISQEDVVLQAQVADVFIFFLPGIASGLKDIALEDEKFGHAVVVESVKAFGRLVTLIMKDPNNPEEKVQINLQLNINNKFNCTNNDQQLPKKKWTNEKEVNDYLQSMKRDEKFFKETDSKLQLIVKVLRKLTHHSHPRVREELSNICKGFVQYCSNTMTLSMCYITEILIALSEDEYKNVSETAKEALEILSRNFNSNSYRKIEENLEEKFYEMTTDLPRIFNSLEEQQQLSALNMLIGYLRLFNKNKLVHILYSQAHLQRLLLALINITKMETNEITQLEDFILDAFADETSSTHFLPNFKKFKYIQNEKIASKLTEVCSLLANEDVLDIVSDSLITIIQNNEEIKEAIYLLNEVLFGIKDKTRVEIFENVITTYLDPEYWDLPLHTIDSDGNKHSLGEVQNNILQVCLLAEGFGKIASSLGPNIQQFLLKIMYPILERAGSPQPLVRRVGLESLKKIATACGYNTITDLVNANNDYFSYHITRKFQKVGNDENALNVLCVVMQHSNIDVLPSISDIIEGILIQTFDKYFQEQKAEHYLYIFKTFTECLMKWLDIKPVLIPIKSKIETKEQIEDFKVTGLEDITNFSDDIMEKSAEDMFKDDMAKSKKELLEDGDTPEDEYKKPEPPTYVKLTVLLLKRCLHFLPAKNKNTKLFALEILKNGLEIIRDWEDELLPMVHQIWSPLVNRFSDKELVIVNYSFQLLITLARLSKWFVRSRTVKEAFPNILTLLDKLSKESYLKDKGSPYRYTQAYKLQLTLLENLARIVVDLEMIDKDTEKIIFSVLPYLSDKQPLPLQELSVKFFKDLITYDSKILTKILEEGNFSESEYSKNMNIIKTLL</sequence>
<dbReference type="GeneID" id="108737220"/>
<dbReference type="PANTHER" id="PTHR18460">
    <property type="entry name" value="TEL2 INTERACTING PROTEIN 1 TTI1 FAMILY MEMBER"/>
    <property type="match status" value="1"/>
</dbReference>
<dbReference type="FunCoup" id="A0A7F5R1Q7">
    <property type="interactions" value="1780"/>
</dbReference>
<dbReference type="Pfam" id="PF24181">
    <property type="entry name" value="TPR_TTI1_C"/>
    <property type="match status" value="1"/>
</dbReference>
<name>A0A7F5R1Q7_AGRPL</name>
<protein>
    <submittedName>
        <fullName evidence="4">TELO2-interacting protein 1 homolog</fullName>
    </submittedName>
</protein>
<dbReference type="InterPro" id="IPR011989">
    <property type="entry name" value="ARM-like"/>
</dbReference>
<dbReference type="SUPFAM" id="SSF48371">
    <property type="entry name" value="ARM repeat"/>
    <property type="match status" value="1"/>
</dbReference>
<dbReference type="PANTHER" id="PTHR18460:SF3">
    <property type="entry name" value="TELO2-INTERACTING PROTEIN 1 HOMOLOG"/>
    <property type="match status" value="1"/>
</dbReference>
<dbReference type="InterPro" id="IPR057566">
    <property type="entry name" value="TPR_TTI1_N"/>
</dbReference>
<dbReference type="Gene3D" id="1.25.10.10">
    <property type="entry name" value="Leucine-rich Repeat Variant"/>
    <property type="match status" value="2"/>
</dbReference>
<dbReference type="Pfam" id="PF21547">
    <property type="entry name" value="TTI1"/>
    <property type="match status" value="1"/>
</dbReference>
<dbReference type="RefSeq" id="XP_025829077.1">
    <property type="nucleotide sequence ID" value="XM_025973292.1"/>
</dbReference>
<dbReference type="OrthoDB" id="49511at2759"/>
<dbReference type="InParanoid" id="A0A7F5R1Q7"/>
<dbReference type="GO" id="GO:0005737">
    <property type="term" value="C:cytoplasm"/>
    <property type="evidence" value="ECO:0007669"/>
    <property type="project" value="TreeGrafter"/>
</dbReference>
<dbReference type="AlphaFoldDB" id="A0A7F5R1Q7"/>
<dbReference type="InterPro" id="IPR057567">
    <property type="entry name" value="TPR_TTI1_C"/>
</dbReference>
<dbReference type="Pfam" id="PF24176">
    <property type="entry name" value="TPR_TTI1_2nd"/>
    <property type="match status" value="1"/>
</dbReference>
<evidence type="ECO:0000259" key="1">
    <source>
        <dbReference type="Pfam" id="PF24173"/>
    </source>
</evidence>
<evidence type="ECO:0000313" key="3">
    <source>
        <dbReference type="Proteomes" id="UP000192223"/>
    </source>
</evidence>
<reference evidence="4" key="1">
    <citation type="submission" date="2025-08" db="UniProtKB">
        <authorList>
            <consortium name="RefSeq"/>
        </authorList>
    </citation>
    <scope>IDENTIFICATION</scope>
    <source>
        <tissue evidence="4">Entire body</tissue>
    </source>
</reference>